<dbReference type="PROSITE" id="PS51257">
    <property type="entry name" value="PROKAR_LIPOPROTEIN"/>
    <property type="match status" value="1"/>
</dbReference>
<dbReference type="InterPro" id="IPR029050">
    <property type="entry name" value="Immunoprotect_excell_Ig-like"/>
</dbReference>
<keyword evidence="6" id="KW-1185">Reference proteome</keyword>
<feature type="signal peptide" evidence="3">
    <location>
        <begin position="1"/>
        <end position="20"/>
    </location>
</feature>
<comment type="caution">
    <text evidence="5">The sequence shown here is derived from an EMBL/GenBank/DDBJ whole genome shotgun (WGS) entry which is preliminary data.</text>
</comment>
<protein>
    <submittedName>
        <fullName evidence="5">DUF4352 domain-containing protein</fullName>
    </submittedName>
</protein>
<feature type="chain" id="PRO_5045336210" evidence="3">
    <location>
        <begin position="21"/>
        <end position="155"/>
    </location>
</feature>
<dbReference type="EMBL" id="JAXCEI010000002">
    <property type="protein sequence ID" value="MFA1538543.1"/>
    <property type="molecule type" value="Genomic_DNA"/>
</dbReference>
<evidence type="ECO:0000313" key="6">
    <source>
        <dbReference type="Proteomes" id="UP001569963"/>
    </source>
</evidence>
<reference evidence="5 6" key="1">
    <citation type="submission" date="2023-11" db="EMBL/GenBank/DDBJ databases">
        <title>Actinomadura monticuli sp. nov., isolated from volcanic ash.</title>
        <authorList>
            <person name="Lee S.D."/>
            <person name="Yang H."/>
            <person name="Kim I.S."/>
        </authorList>
    </citation>
    <scope>NUCLEOTIDE SEQUENCE [LARGE SCALE GENOMIC DNA]</scope>
    <source>
        <strain evidence="5 6">DLS-62</strain>
    </source>
</reference>
<proteinExistence type="predicted"/>
<gene>
    <name evidence="5" type="ORF">SM611_06330</name>
</gene>
<evidence type="ECO:0000256" key="1">
    <source>
        <dbReference type="ARBA" id="ARBA00022729"/>
    </source>
</evidence>
<feature type="domain" description="DUF4352" evidence="4">
    <location>
        <begin position="61"/>
        <end position="129"/>
    </location>
</feature>
<evidence type="ECO:0000259" key="4">
    <source>
        <dbReference type="Pfam" id="PF11611"/>
    </source>
</evidence>
<accession>A0ABV4Q679</accession>
<dbReference type="InterPro" id="IPR029051">
    <property type="entry name" value="DUF4352"/>
</dbReference>
<dbReference type="Proteomes" id="UP001569963">
    <property type="component" value="Unassembled WGS sequence"/>
</dbReference>
<evidence type="ECO:0000313" key="5">
    <source>
        <dbReference type="EMBL" id="MFA1538543.1"/>
    </source>
</evidence>
<keyword evidence="1 3" id="KW-0732">Signal</keyword>
<dbReference type="RefSeq" id="WP_371947946.1">
    <property type="nucleotide sequence ID" value="NZ_JAXCEI010000002.1"/>
</dbReference>
<sequence>MKRIAVIAFAVIILAATGCGTDEEGAQVQPSGSGKATGSEKPNAKRIPVKLSVKKTTFHAGALAEGDNYTSVRVTVTNRTGKVLDINPLFFAITDTSGTRHEADALGADDREIDTTKLQPNEKATGTVTSSGTYTPSKVTFTKDGFGTAYVAEVG</sequence>
<name>A0ABV4Q679_9ACTN</name>
<evidence type="ECO:0000256" key="2">
    <source>
        <dbReference type="SAM" id="MobiDB-lite"/>
    </source>
</evidence>
<feature type="region of interest" description="Disordered" evidence="2">
    <location>
        <begin position="23"/>
        <end position="46"/>
    </location>
</feature>
<dbReference type="Pfam" id="PF11611">
    <property type="entry name" value="DUF4352"/>
    <property type="match status" value="1"/>
</dbReference>
<dbReference type="Gene3D" id="2.60.40.1240">
    <property type="match status" value="1"/>
</dbReference>
<evidence type="ECO:0000256" key="3">
    <source>
        <dbReference type="SAM" id="SignalP"/>
    </source>
</evidence>
<organism evidence="5 6">
    <name type="scientific">Actinomadura monticuli</name>
    <dbReference type="NCBI Taxonomy" id="3097367"/>
    <lineage>
        <taxon>Bacteria</taxon>
        <taxon>Bacillati</taxon>
        <taxon>Actinomycetota</taxon>
        <taxon>Actinomycetes</taxon>
        <taxon>Streptosporangiales</taxon>
        <taxon>Thermomonosporaceae</taxon>
        <taxon>Actinomadura</taxon>
    </lineage>
</organism>